<feature type="transmembrane region" description="Helical" evidence="1">
    <location>
        <begin position="41"/>
        <end position="60"/>
    </location>
</feature>
<keyword evidence="1" id="KW-1133">Transmembrane helix</keyword>
<gene>
    <name evidence="2" type="ORF">UFOPK3516_01483</name>
</gene>
<evidence type="ECO:0000256" key="1">
    <source>
        <dbReference type="SAM" id="Phobius"/>
    </source>
</evidence>
<evidence type="ECO:0000313" key="2">
    <source>
        <dbReference type="EMBL" id="CAB4910690.1"/>
    </source>
</evidence>
<sequence>MQFSSASEAQAVAADLAALKVKSATSTRAIALAPWLNVVKFVTPAIFAVIFVCLVPALLLSR</sequence>
<keyword evidence="1" id="KW-0472">Membrane</keyword>
<keyword evidence="1" id="KW-0812">Transmembrane</keyword>
<accession>A0A6J7H2P4</accession>
<organism evidence="2">
    <name type="scientific">freshwater metagenome</name>
    <dbReference type="NCBI Taxonomy" id="449393"/>
    <lineage>
        <taxon>unclassified sequences</taxon>
        <taxon>metagenomes</taxon>
        <taxon>ecological metagenomes</taxon>
    </lineage>
</organism>
<protein>
    <submittedName>
        <fullName evidence="2">Unannotated protein</fullName>
    </submittedName>
</protein>
<proteinExistence type="predicted"/>
<dbReference type="AlphaFoldDB" id="A0A6J7H2P4"/>
<reference evidence="2" key="1">
    <citation type="submission" date="2020-05" db="EMBL/GenBank/DDBJ databases">
        <authorList>
            <person name="Chiriac C."/>
            <person name="Salcher M."/>
            <person name="Ghai R."/>
            <person name="Kavagutti S V."/>
        </authorList>
    </citation>
    <scope>NUCLEOTIDE SEQUENCE</scope>
</reference>
<name>A0A6J7H2P4_9ZZZZ</name>
<dbReference type="EMBL" id="CAFBMB010000169">
    <property type="protein sequence ID" value="CAB4910690.1"/>
    <property type="molecule type" value="Genomic_DNA"/>
</dbReference>